<dbReference type="HOGENOM" id="CLU_036096_1_0_1"/>
<accession>W9XW02</accession>
<dbReference type="EMBL" id="AMWN01000007">
    <property type="protein sequence ID" value="EXJ81525.1"/>
    <property type="molecule type" value="Genomic_DNA"/>
</dbReference>
<dbReference type="OrthoDB" id="3469225at2759"/>
<comment type="caution">
    <text evidence="1">The sequence shown here is derived from an EMBL/GenBank/DDBJ whole genome shotgun (WGS) entry which is preliminary data.</text>
</comment>
<proteinExistence type="predicted"/>
<dbReference type="Proteomes" id="UP000019484">
    <property type="component" value="Unassembled WGS sequence"/>
</dbReference>
<dbReference type="PANTHER" id="PTHR37540">
    <property type="entry name" value="TRANSCRIPTION FACTOR (ACR-2), PUTATIVE-RELATED-RELATED"/>
    <property type="match status" value="1"/>
</dbReference>
<keyword evidence="2" id="KW-1185">Reference proteome</keyword>
<dbReference type="eggNOG" id="ENOG502S89D">
    <property type="taxonomic scope" value="Eukaryota"/>
</dbReference>
<evidence type="ECO:0000313" key="1">
    <source>
        <dbReference type="EMBL" id="EXJ81525.1"/>
    </source>
</evidence>
<name>W9XW02_9EURO</name>
<dbReference type="RefSeq" id="XP_007726646.1">
    <property type="nucleotide sequence ID" value="XM_007728456.1"/>
</dbReference>
<dbReference type="InterPro" id="IPR021858">
    <property type="entry name" value="Fun_TF"/>
</dbReference>
<dbReference type="STRING" id="1182541.W9XW02"/>
<evidence type="ECO:0000313" key="2">
    <source>
        <dbReference type="Proteomes" id="UP000019484"/>
    </source>
</evidence>
<gene>
    <name evidence="1" type="ORF">A1O1_07589</name>
</gene>
<dbReference type="PANTHER" id="PTHR37540:SF5">
    <property type="entry name" value="TRANSCRIPTION FACTOR DOMAIN-CONTAINING PROTEIN"/>
    <property type="match status" value="1"/>
</dbReference>
<dbReference type="Pfam" id="PF11951">
    <property type="entry name" value="Fungal_trans_2"/>
    <property type="match status" value="1"/>
</dbReference>
<dbReference type="GeneID" id="19162445"/>
<protein>
    <recommendedName>
        <fullName evidence="3">Transcription factor domain-containing protein</fullName>
    </recommendedName>
</protein>
<dbReference type="AlphaFoldDB" id="W9XW02"/>
<reference evidence="1 2" key="1">
    <citation type="submission" date="2013-03" db="EMBL/GenBank/DDBJ databases">
        <title>The Genome Sequence of Capronia coronata CBS 617.96.</title>
        <authorList>
            <consortium name="The Broad Institute Genomics Platform"/>
            <person name="Cuomo C."/>
            <person name="de Hoog S."/>
            <person name="Gorbushina A."/>
            <person name="Walker B."/>
            <person name="Young S.K."/>
            <person name="Zeng Q."/>
            <person name="Gargeya S."/>
            <person name="Fitzgerald M."/>
            <person name="Haas B."/>
            <person name="Abouelleil A."/>
            <person name="Allen A.W."/>
            <person name="Alvarado L."/>
            <person name="Arachchi H.M."/>
            <person name="Berlin A.M."/>
            <person name="Chapman S.B."/>
            <person name="Gainer-Dewar J."/>
            <person name="Goldberg J."/>
            <person name="Griggs A."/>
            <person name="Gujja S."/>
            <person name="Hansen M."/>
            <person name="Howarth C."/>
            <person name="Imamovic A."/>
            <person name="Ireland A."/>
            <person name="Larimer J."/>
            <person name="McCowan C."/>
            <person name="Murphy C."/>
            <person name="Pearson M."/>
            <person name="Poon T.W."/>
            <person name="Priest M."/>
            <person name="Roberts A."/>
            <person name="Saif S."/>
            <person name="Shea T."/>
            <person name="Sisk P."/>
            <person name="Sykes S."/>
            <person name="Wortman J."/>
            <person name="Nusbaum C."/>
            <person name="Birren B."/>
        </authorList>
    </citation>
    <scope>NUCLEOTIDE SEQUENCE [LARGE SCALE GENOMIC DNA]</scope>
    <source>
        <strain evidence="1 2">CBS 617.96</strain>
    </source>
</reference>
<organism evidence="1 2">
    <name type="scientific">Capronia coronata CBS 617.96</name>
    <dbReference type="NCBI Taxonomy" id="1182541"/>
    <lineage>
        <taxon>Eukaryota</taxon>
        <taxon>Fungi</taxon>
        <taxon>Dikarya</taxon>
        <taxon>Ascomycota</taxon>
        <taxon>Pezizomycotina</taxon>
        <taxon>Eurotiomycetes</taxon>
        <taxon>Chaetothyriomycetidae</taxon>
        <taxon>Chaetothyriales</taxon>
        <taxon>Herpotrichiellaceae</taxon>
        <taxon>Capronia</taxon>
    </lineage>
</organism>
<evidence type="ECO:0008006" key="3">
    <source>
        <dbReference type="Google" id="ProtNLM"/>
    </source>
</evidence>
<sequence>MSSRSRFKDSSTLPYRVHGVAARKRIQDDGALTFVHISHPEDIKQKGARKAVRRHVMGRVGRSRKKAPVTFSLSLRPTSQSREPPPDSLLLTNPHCLQPFGPYPINTDSRALQLIQFMQTEGDYLYRPFRYEWFVMAVADTSAFYLSLANAALFMNQITTGKQGATEYSDCAESARYYSESLYQVTRRLASNTERTSDGVITTVLGFLCHDSSVGAWKRWRLHVIGLERILRLRGDVSHLGLDVALFILWMDVVGSVVDDSKPQIPILPQVTDTQPCFGEISSLLYALILPLEDSSDDLRLVGTALKRAANLATVVNQNSHCPAFWRDGKLASKLIGPLSHFLLSFPRLPDKPTDISPEILLRELVRLTLLVMMARLKKQFSLLSAETDLLHEKFIDILSSTTHVFTAFPEIGLWAIVALTSLFPTQSNLTHQKICQTMTILRISTSEAAIALAKQIVWVGMLMDSQADELAADINLKLDAHAASGENS</sequence>